<gene>
    <name evidence="1" type="ORF">AKO1_000869</name>
</gene>
<comment type="caution">
    <text evidence="1">The sequence shown here is derived from an EMBL/GenBank/DDBJ whole genome shotgun (WGS) entry which is preliminary data.</text>
</comment>
<proteinExistence type="predicted"/>
<evidence type="ECO:0000313" key="2">
    <source>
        <dbReference type="Proteomes" id="UP001431209"/>
    </source>
</evidence>
<dbReference type="Proteomes" id="UP001431209">
    <property type="component" value="Unassembled WGS sequence"/>
</dbReference>
<sequence>MSSPNTQVSNNEHVVQYRSREAQKIFLGYTLSKSKCQSFYDESKVMLKSGNKQQGVVYKRIGDACTISLLESGTCLPNPEEFGFLLDNTSFVDGALVTQTENQDKVASIITRALECYQKEERTFNNDLRSLDTLTRKQQKLYMDNIFDPLSHSYSFQTLYNKKNKQVTIPNKKDISKREFQEKKNEVKSMCEADIEQYERCLEQHQDFDKCQLERIGSNLCTTTAYCSDAFKQCIKSINNSKALTGECLDLVGSCAREVTLLKEETEKQIN</sequence>
<name>A0AAW2ZQM8_9EUKA</name>
<dbReference type="AlphaFoldDB" id="A0AAW2ZQM8"/>
<dbReference type="EMBL" id="JAOPGA020001802">
    <property type="protein sequence ID" value="KAL0491442.1"/>
    <property type="molecule type" value="Genomic_DNA"/>
</dbReference>
<protein>
    <submittedName>
        <fullName evidence="1">AglE</fullName>
    </submittedName>
</protein>
<organism evidence="1 2">
    <name type="scientific">Acrasis kona</name>
    <dbReference type="NCBI Taxonomy" id="1008807"/>
    <lineage>
        <taxon>Eukaryota</taxon>
        <taxon>Discoba</taxon>
        <taxon>Heterolobosea</taxon>
        <taxon>Tetramitia</taxon>
        <taxon>Eutetramitia</taxon>
        <taxon>Acrasidae</taxon>
        <taxon>Acrasis</taxon>
    </lineage>
</organism>
<accession>A0AAW2ZQM8</accession>
<reference evidence="1 2" key="1">
    <citation type="submission" date="2024-03" db="EMBL/GenBank/DDBJ databases">
        <title>The Acrasis kona genome and developmental transcriptomes reveal deep origins of eukaryotic multicellular pathways.</title>
        <authorList>
            <person name="Sheikh S."/>
            <person name="Fu C.-J."/>
            <person name="Brown M.W."/>
            <person name="Baldauf S.L."/>
        </authorList>
    </citation>
    <scope>NUCLEOTIDE SEQUENCE [LARGE SCALE GENOMIC DNA]</scope>
    <source>
        <strain evidence="1 2">ATCC MYA-3509</strain>
    </source>
</reference>
<evidence type="ECO:0000313" key="1">
    <source>
        <dbReference type="EMBL" id="KAL0491442.1"/>
    </source>
</evidence>
<keyword evidence="2" id="KW-1185">Reference proteome</keyword>